<dbReference type="InterPro" id="IPR051533">
    <property type="entry name" value="WaaL-like"/>
</dbReference>
<evidence type="ECO:0000313" key="7">
    <source>
        <dbReference type="EMBL" id="OIQ89958.1"/>
    </source>
</evidence>
<protein>
    <submittedName>
        <fullName evidence="7">O-antigen ligase</fullName>
    </submittedName>
</protein>
<feature type="transmembrane region" description="Helical" evidence="5">
    <location>
        <begin position="407"/>
        <end position="425"/>
    </location>
</feature>
<comment type="caution">
    <text evidence="7">The sequence shown here is derived from an EMBL/GenBank/DDBJ whole genome shotgun (WGS) entry which is preliminary data.</text>
</comment>
<dbReference type="InterPro" id="IPR007016">
    <property type="entry name" value="O-antigen_ligase-rel_domated"/>
</dbReference>
<sequence>MRIEREPAAIGLGGAALIGFVWLMPWPLASNREWAVGAWLVLLVPLVLVELWRDGGLFADRWNPGVPHGMRAHMALLLVWIACLALQLLPLPAVLRDPVQLAVAPALPAKQGFAPLTIDRYVTLAYLVKAVWLLLFQWLLLRRFDNRPRLVRLVWAWLAIGGVEALLGVILYASASSYRVFFVDVEQGLRASGTFVYHNHFAGYMELMLALGIGWMISLLGQDANADRRQGAVSWLYATLRFLSSSKAPLRALLVVLVVGLIASRSRMGNAAFFVALWGVGGATLLALHRHGAVHRRVSRAVAILMVSILVIDIVIIGNVVGISKVMRRIEATHISNRPSAGRVRPRAHREESIDQRIAPGIAALSIWRDHPWFGSGGGTFFLAFLPYRPENVVGFYDHAHDDFVEFLVEVGVIGAVPLIALLLWSQWRGWRLLLGRNTTGFERGLAFASVMGVTELLIHASVDFNLQNPTNAAMFLWLLGLPHWIEARRQRKCTPTQGGGAERLFCNNRPI</sequence>
<feature type="transmembrane region" description="Helical" evidence="5">
    <location>
        <begin position="34"/>
        <end position="53"/>
    </location>
</feature>
<evidence type="ECO:0000256" key="5">
    <source>
        <dbReference type="SAM" id="Phobius"/>
    </source>
</evidence>
<keyword evidence="2 5" id="KW-0812">Transmembrane</keyword>
<dbReference type="PANTHER" id="PTHR37422:SF13">
    <property type="entry name" value="LIPOPOLYSACCHARIDE BIOSYNTHESIS PROTEIN PA4999-RELATED"/>
    <property type="match status" value="1"/>
</dbReference>
<gene>
    <name evidence="7" type="ORF">GALL_281510</name>
</gene>
<reference evidence="7" key="1">
    <citation type="submission" date="2016-10" db="EMBL/GenBank/DDBJ databases">
        <title>Sequence of Gallionella enrichment culture.</title>
        <authorList>
            <person name="Poehlein A."/>
            <person name="Muehling M."/>
            <person name="Daniel R."/>
        </authorList>
    </citation>
    <scope>NUCLEOTIDE SEQUENCE</scope>
</reference>
<dbReference type="PANTHER" id="PTHR37422">
    <property type="entry name" value="TEICHURONIC ACID BIOSYNTHESIS PROTEIN TUAE"/>
    <property type="match status" value="1"/>
</dbReference>
<comment type="subcellular location">
    <subcellularLocation>
        <location evidence="1">Membrane</location>
        <topology evidence="1">Multi-pass membrane protein</topology>
    </subcellularLocation>
</comment>
<dbReference type="GO" id="GO:0016020">
    <property type="term" value="C:membrane"/>
    <property type="evidence" value="ECO:0007669"/>
    <property type="project" value="UniProtKB-SubCell"/>
</dbReference>
<keyword evidence="4 5" id="KW-0472">Membrane</keyword>
<keyword evidence="3 5" id="KW-1133">Transmembrane helix</keyword>
<feature type="transmembrane region" description="Helical" evidence="5">
    <location>
        <begin position="201"/>
        <end position="220"/>
    </location>
</feature>
<evidence type="ECO:0000256" key="3">
    <source>
        <dbReference type="ARBA" id="ARBA00022989"/>
    </source>
</evidence>
<feature type="transmembrane region" description="Helical" evidence="5">
    <location>
        <begin position="301"/>
        <end position="321"/>
    </location>
</feature>
<organism evidence="7">
    <name type="scientific">mine drainage metagenome</name>
    <dbReference type="NCBI Taxonomy" id="410659"/>
    <lineage>
        <taxon>unclassified sequences</taxon>
        <taxon>metagenomes</taxon>
        <taxon>ecological metagenomes</taxon>
    </lineage>
</organism>
<name>A0A1J5R1X1_9ZZZZ</name>
<keyword evidence="7" id="KW-0436">Ligase</keyword>
<feature type="transmembrane region" description="Helical" evidence="5">
    <location>
        <begin position="121"/>
        <end position="141"/>
    </location>
</feature>
<evidence type="ECO:0000256" key="2">
    <source>
        <dbReference type="ARBA" id="ARBA00022692"/>
    </source>
</evidence>
<accession>A0A1J5R1X1</accession>
<dbReference type="Pfam" id="PF04932">
    <property type="entry name" value="Wzy_C"/>
    <property type="match status" value="1"/>
</dbReference>
<feature type="transmembrane region" description="Helical" evidence="5">
    <location>
        <begin position="74"/>
        <end position="95"/>
    </location>
</feature>
<feature type="transmembrane region" description="Helical" evidence="5">
    <location>
        <begin position="271"/>
        <end position="289"/>
    </location>
</feature>
<feature type="transmembrane region" description="Helical" evidence="5">
    <location>
        <begin position="153"/>
        <end position="175"/>
    </location>
</feature>
<evidence type="ECO:0000259" key="6">
    <source>
        <dbReference type="Pfam" id="PF04932"/>
    </source>
</evidence>
<dbReference type="AlphaFoldDB" id="A0A1J5R1X1"/>
<dbReference type="EMBL" id="MLJW01000310">
    <property type="protein sequence ID" value="OIQ89958.1"/>
    <property type="molecule type" value="Genomic_DNA"/>
</dbReference>
<feature type="domain" description="O-antigen ligase-related" evidence="6">
    <location>
        <begin position="253"/>
        <end position="418"/>
    </location>
</feature>
<evidence type="ECO:0000256" key="4">
    <source>
        <dbReference type="ARBA" id="ARBA00023136"/>
    </source>
</evidence>
<feature type="transmembrane region" description="Helical" evidence="5">
    <location>
        <begin position="7"/>
        <end position="28"/>
    </location>
</feature>
<proteinExistence type="predicted"/>
<dbReference type="GO" id="GO:0016874">
    <property type="term" value="F:ligase activity"/>
    <property type="evidence" value="ECO:0007669"/>
    <property type="project" value="UniProtKB-KW"/>
</dbReference>
<evidence type="ECO:0000256" key="1">
    <source>
        <dbReference type="ARBA" id="ARBA00004141"/>
    </source>
</evidence>
<feature type="transmembrane region" description="Helical" evidence="5">
    <location>
        <begin position="248"/>
        <end position="265"/>
    </location>
</feature>